<evidence type="ECO:0000313" key="3">
    <source>
        <dbReference type="Proteomes" id="UP001174934"/>
    </source>
</evidence>
<dbReference type="GO" id="GO:0005739">
    <property type="term" value="C:mitochondrion"/>
    <property type="evidence" value="ECO:0007669"/>
    <property type="project" value="TreeGrafter"/>
</dbReference>
<dbReference type="EMBL" id="JAULSR010000004">
    <property type="protein sequence ID" value="KAK0621399.1"/>
    <property type="molecule type" value="Genomic_DNA"/>
</dbReference>
<reference evidence="2" key="1">
    <citation type="submission" date="2023-06" db="EMBL/GenBank/DDBJ databases">
        <title>Genome-scale phylogeny and comparative genomics of the fungal order Sordariales.</title>
        <authorList>
            <consortium name="Lawrence Berkeley National Laboratory"/>
            <person name="Hensen N."/>
            <person name="Bonometti L."/>
            <person name="Westerberg I."/>
            <person name="Brannstrom I.O."/>
            <person name="Guillou S."/>
            <person name="Cros-Aarteil S."/>
            <person name="Calhoun S."/>
            <person name="Haridas S."/>
            <person name="Kuo A."/>
            <person name="Mondo S."/>
            <person name="Pangilinan J."/>
            <person name="Riley R."/>
            <person name="LaButti K."/>
            <person name="Andreopoulos B."/>
            <person name="Lipzen A."/>
            <person name="Chen C."/>
            <person name="Yanf M."/>
            <person name="Daum C."/>
            <person name="Ng V."/>
            <person name="Clum A."/>
            <person name="Steindorff A."/>
            <person name="Ohm R."/>
            <person name="Martin F."/>
            <person name="Silar P."/>
            <person name="Natvig D."/>
            <person name="Lalanne C."/>
            <person name="Gautier V."/>
            <person name="Ament-velasquez S.L."/>
            <person name="Kruys A."/>
            <person name="Hutchinson M.I."/>
            <person name="Powell A.J."/>
            <person name="Barry K."/>
            <person name="Miller A.N."/>
            <person name="Grigoriev I.V."/>
            <person name="Debuchy R."/>
            <person name="Gladieux P."/>
            <person name="Thoren M.H."/>
            <person name="Johannesson H."/>
        </authorList>
    </citation>
    <scope>NUCLEOTIDE SEQUENCE</scope>
    <source>
        <strain evidence="2">SMH3391-2</strain>
    </source>
</reference>
<dbReference type="PANTHER" id="PTHR28152:SF1">
    <property type="entry name" value="HYDROXYACYL-THIOESTER DEHYDRATASE TYPE 2, MITOCHONDRIAL"/>
    <property type="match status" value="1"/>
</dbReference>
<dbReference type="Proteomes" id="UP001174934">
    <property type="component" value="Unassembled WGS sequence"/>
</dbReference>
<feature type="region of interest" description="Disordered" evidence="1">
    <location>
        <begin position="200"/>
        <end position="222"/>
    </location>
</feature>
<gene>
    <name evidence="2" type="ORF">B0T17DRAFT_494810</name>
</gene>
<feature type="compositionally biased region" description="Basic and acidic residues" evidence="1">
    <location>
        <begin position="316"/>
        <end position="330"/>
    </location>
</feature>
<dbReference type="GO" id="GO:0019171">
    <property type="term" value="F:(3R)-hydroxyacyl-[acyl-carrier-protein] dehydratase activity"/>
    <property type="evidence" value="ECO:0007669"/>
    <property type="project" value="TreeGrafter"/>
</dbReference>
<dbReference type="AlphaFoldDB" id="A0AA39WTQ1"/>
<comment type="caution">
    <text evidence="2">The sequence shown here is derived from an EMBL/GenBank/DDBJ whole genome shotgun (WGS) entry which is preliminary data.</text>
</comment>
<sequence length="359" mass="40056">MRFAATLSRLQAVQTPRNHAFIKKATEAMAGRKPKLIVDTLSPTNSHLLNLALSDVVPNKYMNPQFPLPSDEPPLPYGHHLVYFPLQLPTSMLMPDGTDPDHSPGDPFVRRMWAGGELTFHRGQQLRLDNRRAVCLETLGAPVMKLGASEAQDKIFVNVRRRYGRIRDEKDSDLVGMDNMLSGHADSVFIDETRSLVFMRKPPPASQDGAGSGAAKKTSERDTDLSFSTALSDVMLFQFSALTYNAHVIHYDRQAAKAREGIDDLLVHGPLMLVLMTTALGHVCRTEKLEIRHFKYRNLKPLHPNEDMEVGVRQTKKNDEHDAGEADSRSYEVWIRGPDGRHAVKATATLVPSQSSTLD</sequence>
<proteinExistence type="predicted"/>
<evidence type="ECO:0000313" key="2">
    <source>
        <dbReference type="EMBL" id="KAK0621399.1"/>
    </source>
</evidence>
<evidence type="ECO:0008006" key="4">
    <source>
        <dbReference type="Google" id="ProtNLM"/>
    </source>
</evidence>
<protein>
    <recommendedName>
        <fullName evidence="4">Mesaconyl-C4 CoA hydratase</fullName>
    </recommendedName>
</protein>
<name>A0AA39WTQ1_9PEZI</name>
<organism evidence="2 3">
    <name type="scientific">Bombardia bombarda</name>
    <dbReference type="NCBI Taxonomy" id="252184"/>
    <lineage>
        <taxon>Eukaryota</taxon>
        <taxon>Fungi</taxon>
        <taxon>Dikarya</taxon>
        <taxon>Ascomycota</taxon>
        <taxon>Pezizomycotina</taxon>
        <taxon>Sordariomycetes</taxon>
        <taxon>Sordariomycetidae</taxon>
        <taxon>Sordariales</taxon>
        <taxon>Lasiosphaeriaceae</taxon>
        <taxon>Bombardia</taxon>
    </lineage>
</organism>
<dbReference type="InterPro" id="IPR029069">
    <property type="entry name" value="HotDog_dom_sf"/>
</dbReference>
<dbReference type="InterPro" id="IPR052741">
    <property type="entry name" value="Mitochondrial_HTD2"/>
</dbReference>
<feature type="region of interest" description="Disordered" evidence="1">
    <location>
        <begin position="306"/>
        <end position="331"/>
    </location>
</feature>
<dbReference type="SUPFAM" id="SSF54637">
    <property type="entry name" value="Thioesterase/thiol ester dehydrase-isomerase"/>
    <property type="match status" value="1"/>
</dbReference>
<accession>A0AA39WTQ1</accession>
<dbReference type="PANTHER" id="PTHR28152">
    <property type="entry name" value="HYDROXYACYL-THIOESTER DEHYDRATASE TYPE 2, MITOCHONDRIAL"/>
    <property type="match status" value="1"/>
</dbReference>
<evidence type="ECO:0000256" key="1">
    <source>
        <dbReference type="SAM" id="MobiDB-lite"/>
    </source>
</evidence>
<dbReference type="Gene3D" id="3.10.129.10">
    <property type="entry name" value="Hotdog Thioesterase"/>
    <property type="match status" value="1"/>
</dbReference>
<keyword evidence="3" id="KW-1185">Reference proteome</keyword>